<dbReference type="PANTHER" id="PTHR43133:SF51">
    <property type="entry name" value="RNA POLYMERASE SIGMA FACTOR"/>
    <property type="match status" value="1"/>
</dbReference>
<evidence type="ECO:0000259" key="6">
    <source>
        <dbReference type="Pfam" id="PF08281"/>
    </source>
</evidence>
<keyword evidence="3" id="KW-0731">Sigma factor</keyword>
<proteinExistence type="inferred from homology"/>
<dbReference type="GO" id="GO:0006352">
    <property type="term" value="P:DNA-templated transcription initiation"/>
    <property type="evidence" value="ECO:0007669"/>
    <property type="project" value="InterPro"/>
</dbReference>
<organism evidence="7 8">
    <name type="scientific">Candidatus Merdicola faecigallinarum</name>
    <dbReference type="NCBI Taxonomy" id="2840862"/>
    <lineage>
        <taxon>Bacteria</taxon>
        <taxon>Bacillati</taxon>
        <taxon>Bacillota</taxon>
        <taxon>Clostridia</taxon>
        <taxon>Candidatus Merdicola</taxon>
    </lineage>
</organism>
<dbReference type="Proteomes" id="UP000824093">
    <property type="component" value="Unassembled WGS sequence"/>
</dbReference>
<dbReference type="NCBIfam" id="TIGR02937">
    <property type="entry name" value="sigma70-ECF"/>
    <property type="match status" value="1"/>
</dbReference>
<dbReference type="InterPro" id="IPR039425">
    <property type="entry name" value="RNA_pol_sigma-70-like"/>
</dbReference>
<evidence type="ECO:0000313" key="7">
    <source>
        <dbReference type="EMBL" id="HIU51499.1"/>
    </source>
</evidence>
<dbReference type="GO" id="GO:0003677">
    <property type="term" value="F:DNA binding"/>
    <property type="evidence" value="ECO:0007669"/>
    <property type="project" value="InterPro"/>
</dbReference>
<dbReference type="InterPro" id="IPR013325">
    <property type="entry name" value="RNA_pol_sigma_r2"/>
</dbReference>
<evidence type="ECO:0000256" key="2">
    <source>
        <dbReference type="ARBA" id="ARBA00023015"/>
    </source>
</evidence>
<dbReference type="InterPro" id="IPR013249">
    <property type="entry name" value="RNA_pol_sigma70_r4_t2"/>
</dbReference>
<dbReference type="SUPFAM" id="SSF88946">
    <property type="entry name" value="Sigma2 domain of RNA polymerase sigma factors"/>
    <property type="match status" value="1"/>
</dbReference>
<accession>A0A9D1S8T6</accession>
<dbReference type="PANTHER" id="PTHR43133">
    <property type="entry name" value="RNA POLYMERASE ECF-TYPE SIGMA FACTO"/>
    <property type="match status" value="1"/>
</dbReference>
<gene>
    <name evidence="7" type="ORF">IAB70_02590</name>
</gene>
<name>A0A9D1S8T6_9FIRM</name>
<dbReference type="InterPro" id="IPR007627">
    <property type="entry name" value="RNA_pol_sigma70_r2"/>
</dbReference>
<evidence type="ECO:0000313" key="8">
    <source>
        <dbReference type="Proteomes" id="UP000824093"/>
    </source>
</evidence>
<dbReference type="InterPro" id="IPR014284">
    <property type="entry name" value="RNA_pol_sigma-70_dom"/>
</dbReference>
<protein>
    <submittedName>
        <fullName evidence="7">RNA polymerase sigma factor</fullName>
    </submittedName>
</protein>
<dbReference type="AlphaFoldDB" id="A0A9D1S8T6"/>
<evidence type="ECO:0000256" key="3">
    <source>
        <dbReference type="ARBA" id="ARBA00023082"/>
    </source>
</evidence>
<dbReference type="InterPro" id="IPR013324">
    <property type="entry name" value="RNA_pol_sigma_r3/r4-like"/>
</dbReference>
<reference evidence="7" key="1">
    <citation type="submission" date="2020-10" db="EMBL/GenBank/DDBJ databases">
        <authorList>
            <person name="Gilroy R."/>
        </authorList>
    </citation>
    <scope>NUCLEOTIDE SEQUENCE</scope>
    <source>
        <strain evidence="7">CHK195-15760</strain>
    </source>
</reference>
<comment type="caution">
    <text evidence="7">The sequence shown here is derived from an EMBL/GenBank/DDBJ whole genome shotgun (WGS) entry which is preliminary data.</text>
</comment>
<sequence>MGEKTDQELYQEFLEGNQRSFEQIVLRHKDYLIYFLQGFVKNISSAEDLAQDVFVYLLMHPDYYNCKYSLKTYLYTIAKSKALNYLKREKRVVGIIGENEIVDQEELEEKVYKKERNQNIRNAIQKLKQDYQTAIYLADIEGLSYKEISHILNKNDGQVKILIHRARKSLEKVIRKEVEKYEVK</sequence>
<dbReference type="SUPFAM" id="SSF88659">
    <property type="entry name" value="Sigma3 and sigma4 domains of RNA polymerase sigma factors"/>
    <property type="match status" value="1"/>
</dbReference>
<keyword evidence="2" id="KW-0805">Transcription regulation</keyword>
<feature type="domain" description="RNA polymerase sigma-70 region 2" evidence="5">
    <location>
        <begin position="25"/>
        <end position="91"/>
    </location>
</feature>
<reference evidence="7" key="2">
    <citation type="journal article" date="2021" name="PeerJ">
        <title>Extensive microbial diversity within the chicken gut microbiome revealed by metagenomics and culture.</title>
        <authorList>
            <person name="Gilroy R."/>
            <person name="Ravi A."/>
            <person name="Getino M."/>
            <person name="Pursley I."/>
            <person name="Horton D.L."/>
            <person name="Alikhan N.F."/>
            <person name="Baker D."/>
            <person name="Gharbi K."/>
            <person name="Hall N."/>
            <person name="Watson M."/>
            <person name="Adriaenssens E.M."/>
            <person name="Foster-Nyarko E."/>
            <person name="Jarju S."/>
            <person name="Secka A."/>
            <person name="Antonio M."/>
            <person name="Oren A."/>
            <person name="Chaudhuri R.R."/>
            <person name="La Ragione R."/>
            <person name="Hildebrand F."/>
            <person name="Pallen M.J."/>
        </authorList>
    </citation>
    <scope>NUCLEOTIDE SEQUENCE</scope>
    <source>
        <strain evidence="7">CHK195-15760</strain>
    </source>
</reference>
<keyword evidence="4" id="KW-0804">Transcription</keyword>
<dbReference type="CDD" id="cd06171">
    <property type="entry name" value="Sigma70_r4"/>
    <property type="match status" value="1"/>
</dbReference>
<dbReference type="EMBL" id="DVNH01000019">
    <property type="protein sequence ID" value="HIU51499.1"/>
    <property type="molecule type" value="Genomic_DNA"/>
</dbReference>
<dbReference type="Gene3D" id="1.10.1740.10">
    <property type="match status" value="1"/>
</dbReference>
<dbReference type="Gene3D" id="1.10.10.10">
    <property type="entry name" value="Winged helix-like DNA-binding domain superfamily/Winged helix DNA-binding domain"/>
    <property type="match status" value="1"/>
</dbReference>
<evidence type="ECO:0000256" key="1">
    <source>
        <dbReference type="ARBA" id="ARBA00010641"/>
    </source>
</evidence>
<dbReference type="GO" id="GO:0016987">
    <property type="term" value="F:sigma factor activity"/>
    <property type="evidence" value="ECO:0007669"/>
    <property type="project" value="UniProtKB-KW"/>
</dbReference>
<comment type="similarity">
    <text evidence="1">Belongs to the sigma-70 factor family. ECF subfamily.</text>
</comment>
<evidence type="ECO:0000259" key="5">
    <source>
        <dbReference type="Pfam" id="PF04542"/>
    </source>
</evidence>
<feature type="domain" description="RNA polymerase sigma factor 70 region 4 type 2" evidence="6">
    <location>
        <begin position="118"/>
        <end position="170"/>
    </location>
</feature>
<evidence type="ECO:0000256" key="4">
    <source>
        <dbReference type="ARBA" id="ARBA00023163"/>
    </source>
</evidence>
<dbReference type="InterPro" id="IPR036388">
    <property type="entry name" value="WH-like_DNA-bd_sf"/>
</dbReference>
<dbReference type="Pfam" id="PF08281">
    <property type="entry name" value="Sigma70_r4_2"/>
    <property type="match status" value="1"/>
</dbReference>
<dbReference type="Pfam" id="PF04542">
    <property type="entry name" value="Sigma70_r2"/>
    <property type="match status" value="1"/>
</dbReference>